<evidence type="ECO:0000313" key="4">
    <source>
        <dbReference type="Proteomes" id="UP000722791"/>
    </source>
</evidence>
<feature type="compositionally biased region" description="Basic and acidic residues" evidence="1">
    <location>
        <begin position="246"/>
        <end position="289"/>
    </location>
</feature>
<dbReference type="EMBL" id="BNCQ01000023">
    <property type="protein sequence ID" value="GIM06962.1"/>
    <property type="molecule type" value="Genomic_DNA"/>
</dbReference>
<evidence type="ECO:0000313" key="5">
    <source>
        <dbReference type="Proteomes" id="UP000747110"/>
    </source>
</evidence>
<feature type="compositionally biased region" description="Basic residues" evidence="1">
    <location>
        <begin position="350"/>
        <end position="380"/>
    </location>
</feature>
<dbReference type="EMBL" id="BNCP01000026">
    <property type="protein sequence ID" value="GIL83449.1"/>
    <property type="molecule type" value="Genomic_DNA"/>
</dbReference>
<organism evidence="3 4">
    <name type="scientific">Volvox reticuliferus</name>
    <dbReference type="NCBI Taxonomy" id="1737510"/>
    <lineage>
        <taxon>Eukaryota</taxon>
        <taxon>Viridiplantae</taxon>
        <taxon>Chlorophyta</taxon>
        <taxon>core chlorophytes</taxon>
        <taxon>Chlorophyceae</taxon>
        <taxon>CS clade</taxon>
        <taxon>Chlamydomonadales</taxon>
        <taxon>Volvocaceae</taxon>
        <taxon>Volvox</taxon>
    </lineage>
</organism>
<keyword evidence="5" id="KW-1185">Reference proteome</keyword>
<gene>
    <name evidence="2" type="ORF">Vretifemale_12027</name>
    <name evidence="3" type="ORF">Vretimale_11188</name>
</gene>
<evidence type="ECO:0000313" key="3">
    <source>
        <dbReference type="EMBL" id="GIM06962.1"/>
    </source>
</evidence>
<protein>
    <submittedName>
        <fullName evidence="3">Uncharacterized protein</fullName>
    </submittedName>
</protein>
<dbReference type="PANTHER" id="PTHR46452">
    <property type="entry name" value="TRANSCRIPTION INITIATION FACTOR TFIID SUBUNIT 3"/>
    <property type="match status" value="1"/>
</dbReference>
<feature type="compositionally biased region" description="Basic and acidic residues" evidence="1">
    <location>
        <begin position="381"/>
        <end position="394"/>
    </location>
</feature>
<reference evidence="3" key="1">
    <citation type="journal article" date="2021" name="Proc. Natl. Acad. Sci. U.S.A.">
        <title>Three genomes in the algal genus Volvox reveal the fate of a haploid sex-determining region after a transition to homothallism.</title>
        <authorList>
            <person name="Yamamoto K."/>
            <person name="Hamaji T."/>
            <person name="Kawai-Toyooka H."/>
            <person name="Matsuzaki R."/>
            <person name="Takahashi F."/>
            <person name="Nishimura Y."/>
            <person name="Kawachi M."/>
            <person name="Noguchi H."/>
            <person name="Minakuchi Y."/>
            <person name="Umen J.G."/>
            <person name="Toyoda A."/>
            <person name="Nozaki H."/>
        </authorList>
    </citation>
    <scope>NUCLEOTIDE SEQUENCE</scope>
    <source>
        <strain evidence="3">NIES-3785</strain>
        <strain evidence="2">NIES-3786</strain>
    </source>
</reference>
<sequence>MSGAALSKRKHAAVEADNGRPRSGQNPRVRFQEEERPEKCRLVIPEDFTPVQQSCVVDPGAVASGRQELWLIQLPNLAALQNLAATGSIEVDSSILRSSAAAVAPLSASIGSLPSFQCHDGLSYKLVPEVTGVAKQLVTICPMQDEEGAAQALSVSRRLTLVLDLPTPEVGSTAGEPEDVEAALARLDASLAAMGAARREAAALDAVEDAMVAPMEVDYGRADVDASAAAGGVSGSGGEKPNVNDLPKEERSDKRKGKEGEGAEATHKKEKHKEKSKEKDKKKDKDKDKHGKSKLAQTPGVVPAIRGTEMKQPPATAPPAMRPPTAAETPATAAVEAPPAGAASIGKENGKHKDKKHKKHKDKKDKDKKHKDKDKKKKDKKEKAKDKETKKESSSETESDSD</sequence>
<evidence type="ECO:0000313" key="2">
    <source>
        <dbReference type="EMBL" id="GIL83449.1"/>
    </source>
</evidence>
<comment type="caution">
    <text evidence="3">The sequence shown here is derived from an EMBL/GenBank/DDBJ whole genome shotgun (WGS) entry which is preliminary data.</text>
</comment>
<dbReference type="Proteomes" id="UP000722791">
    <property type="component" value="Unassembled WGS sequence"/>
</dbReference>
<accession>A0A8J4GHK1</accession>
<feature type="region of interest" description="Disordered" evidence="1">
    <location>
        <begin position="228"/>
        <end position="402"/>
    </location>
</feature>
<dbReference type="OrthoDB" id="544554at2759"/>
<dbReference type="AlphaFoldDB" id="A0A8J4GHK1"/>
<feature type="region of interest" description="Disordered" evidence="1">
    <location>
        <begin position="1"/>
        <end position="36"/>
    </location>
</feature>
<proteinExistence type="predicted"/>
<feature type="compositionally biased region" description="Low complexity" evidence="1">
    <location>
        <begin position="323"/>
        <end position="343"/>
    </location>
</feature>
<dbReference type="GO" id="GO:0002039">
    <property type="term" value="F:p53 binding"/>
    <property type="evidence" value="ECO:0007669"/>
    <property type="project" value="TreeGrafter"/>
</dbReference>
<dbReference type="PANTHER" id="PTHR46452:SF1">
    <property type="entry name" value="TRANSCRIPTION INITIATION FACTOR TFIID SUBUNIT 3"/>
    <property type="match status" value="1"/>
</dbReference>
<dbReference type="GO" id="GO:0005669">
    <property type="term" value="C:transcription factor TFIID complex"/>
    <property type="evidence" value="ECO:0007669"/>
    <property type="project" value="TreeGrafter"/>
</dbReference>
<dbReference type="GO" id="GO:0045944">
    <property type="term" value="P:positive regulation of transcription by RNA polymerase II"/>
    <property type="evidence" value="ECO:0007669"/>
    <property type="project" value="TreeGrafter"/>
</dbReference>
<evidence type="ECO:0000256" key="1">
    <source>
        <dbReference type="SAM" id="MobiDB-lite"/>
    </source>
</evidence>
<dbReference type="Proteomes" id="UP000747110">
    <property type="component" value="Unassembled WGS sequence"/>
</dbReference>
<name>A0A8J4GHK1_9CHLO</name>